<evidence type="ECO:0000259" key="1">
    <source>
        <dbReference type="Pfam" id="PF18765"/>
    </source>
</evidence>
<dbReference type="SUPFAM" id="SSF81301">
    <property type="entry name" value="Nucleotidyltransferase"/>
    <property type="match status" value="1"/>
</dbReference>
<sequence length="150" mass="16827">MRKAVTEMPSELVQIDRDKLKAYVEEKAGQYSEIAGIYLFGSAICAMRPDSDIDLGIILVPDAVKPDKEVDLFLAKLYLALRNFEGHPFDLVSVCDVDTVFAFAILRRGVPLLVKNEAVVSKVIESISRRYADIYPRYKKALEMITGVNL</sequence>
<reference evidence="2 3" key="1">
    <citation type="submission" date="2023-03" db="EMBL/GenBank/DDBJ databases">
        <title>Novel Species.</title>
        <authorList>
            <person name="Ma S."/>
        </authorList>
    </citation>
    <scope>NUCLEOTIDE SEQUENCE [LARGE SCALE GENOMIC DNA]</scope>
    <source>
        <strain evidence="2 3">B11</strain>
    </source>
</reference>
<accession>A0ABZ2YE97</accession>
<evidence type="ECO:0000313" key="2">
    <source>
        <dbReference type="EMBL" id="WZL76159.1"/>
    </source>
</evidence>
<proteinExistence type="predicted"/>
<gene>
    <name evidence="2" type="ORF">QBE54_00055</name>
</gene>
<dbReference type="InterPro" id="IPR052930">
    <property type="entry name" value="TA_antitoxin_MntA"/>
</dbReference>
<dbReference type="PANTHER" id="PTHR43852:SF3">
    <property type="entry name" value="NUCLEOTIDYLTRANSFERASE"/>
    <property type="match status" value="1"/>
</dbReference>
<protein>
    <submittedName>
        <fullName evidence="2">Nucleotidyltransferase domain-containing protein</fullName>
    </submittedName>
</protein>
<dbReference type="InterPro" id="IPR041633">
    <property type="entry name" value="Polbeta"/>
</dbReference>
<dbReference type="Proteomes" id="UP001461341">
    <property type="component" value="Chromosome"/>
</dbReference>
<name>A0ABZ2YE97_9BACT</name>
<dbReference type="RefSeq" id="WP_369018317.1">
    <property type="nucleotide sequence ID" value="NZ_CP121689.1"/>
</dbReference>
<keyword evidence="3" id="KW-1185">Reference proteome</keyword>
<dbReference type="Gene3D" id="3.30.460.10">
    <property type="entry name" value="Beta Polymerase, domain 2"/>
    <property type="match status" value="1"/>
</dbReference>
<dbReference type="InterPro" id="IPR043519">
    <property type="entry name" value="NT_sf"/>
</dbReference>
<evidence type="ECO:0000313" key="3">
    <source>
        <dbReference type="Proteomes" id="UP001461341"/>
    </source>
</evidence>
<feature type="domain" description="Polymerase beta nucleotidyltransferase" evidence="1">
    <location>
        <begin position="26"/>
        <end position="117"/>
    </location>
</feature>
<dbReference type="CDD" id="cd05403">
    <property type="entry name" value="NT_KNTase_like"/>
    <property type="match status" value="1"/>
</dbReference>
<organism evidence="2 3">
    <name type="scientific">Thermatribacter velox</name>
    <dbReference type="NCBI Taxonomy" id="3039681"/>
    <lineage>
        <taxon>Bacteria</taxon>
        <taxon>Pseudomonadati</taxon>
        <taxon>Atribacterota</taxon>
        <taxon>Atribacteria</taxon>
        <taxon>Atribacterales</taxon>
        <taxon>Thermatribacteraceae</taxon>
        <taxon>Thermatribacter</taxon>
    </lineage>
</organism>
<dbReference type="PANTHER" id="PTHR43852">
    <property type="entry name" value="NUCLEOTIDYLTRANSFERASE"/>
    <property type="match status" value="1"/>
</dbReference>
<dbReference type="EMBL" id="CP121689">
    <property type="protein sequence ID" value="WZL76159.1"/>
    <property type="molecule type" value="Genomic_DNA"/>
</dbReference>
<dbReference type="Pfam" id="PF18765">
    <property type="entry name" value="Polbeta"/>
    <property type="match status" value="1"/>
</dbReference>